<organism evidence="2">
    <name type="scientific">Arundo donax</name>
    <name type="common">Giant reed</name>
    <name type="synonym">Donax arundinaceus</name>
    <dbReference type="NCBI Taxonomy" id="35708"/>
    <lineage>
        <taxon>Eukaryota</taxon>
        <taxon>Viridiplantae</taxon>
        <taxon>Streptophyta</taxon>
        <taxon>Embryophyta</taxon>
        <taxon>Tracheophyta</taxon>
        <taxon>Spermatophyta</taxon>
        <taxon>Magnoliopsida</taxon>
        <taxon>Liliopsida</taxon>
        <taxon>Poales</taxon>
        <taxon>Poaceae</taxon>
        <taxon>PACMAD clade</taxon>
        <taxon>Arundinoideae</taxon>
        <taxon>Arundineae</taxon>
        <taxon>Arundo</taxon>
    </lineage>
</organism>
<proteinExistence type="predicted"/>
<reference evidence="2" key="1">
    <citation type="submission" date="2014-09" db="EMBL/GenBank/DDBJ databases">
        <authorList>
            <person name="Magalhaes I.L.F."/>
            <person name="Oliveira U."/>
            <person name="Santos F.R."/>
            <person name="Vidigal T.H.D.A."/>
            <person name="Brescovit A.D."/>
            <person name="Santos A.J."/>
        </authorList>
    </citation>
    <scope>NUCLEOTIDE SEQUENCE</scope>
    <source>
        <tissue evidence="2">Shoot tissue taken approximately 20 cm above the soil surface</tissue>
    </source>
</reference>
<accession>A0A0A9GDT1</accession>
<evidence type="ECO:0000256" key="1">
    <source>
        <dbReference type="SAM" id="MobiDB-lite"/>
    </source>
</evidence>
<sequence length="70" mass="7824">MRRLARRPVPWCVRRRRWRLRHAPRPVEEKQPLAGGRGGGLGFEPVASDHGRDGGEGGRVDPRSVTTETA</sequence>
<name>A0A0A9GDT1_ARUDO</name>
<reference evidence="2" key="2">
    <citation type="journal article" date="2015" name="Data Brief">
        <title>Shoot transcriptome of the giant reed, Arundo donax.</title>
        <authorList>
            <person name="Barrero R.A."/>
            <person name="Guerrero F.D."/>
            <person name="Moolhuijzen P."/>
            <person name="Goolsby J.A."/>
            <person name="Tidwell J."/>
            <person name="Bellgard S.E."/>
            <person name="Bellgard M.I."/>
        </authorList>
    </citation>
    <scope>NUCLEOTIDE SEQUENCE</scope>
    <source>
        <tissue evidence="2">Shoot tissue taken approximately 20 cm above the soil surface</tissue>
    </source>
</reference>
<dbReference type="AlphaFoldDB" id="A0A0A9GDT1"/>
<feature type="region of interest" description="Disordered" evidence="1">
    <location>
        <begin position="23"/>
        <end position="70"/>
    </location>
</feature>
<evidence type="ECO:0000313" key="2">
    <source>
        <dbReference type="EMBL" id="JAE22627.1"/>
    </source>
</evidence>
<dbReference type="EMBL" id="GBRH01175269">
    <property type="protein sequence ID" value="JAE22627.1"/>
    <property type="molecule type" value="Transcribed_RNA"/>
</dbReference>
<protein>
    <submittedName>
        <fullName evidence="2">Uncharacterized protein</fullName>
    </submittedName>
</protein>
<feature type="compositionally biased region" description="Basic and acidic residues" evidence="1">
    <location>
        <begin position="47"/>
        <end position="62"/>
    </location>
</feature>